<dbReference type="EMBL" id="LQOF01000288">
    <property type="protein sequence ID" value="KXT67648.1"/>
    <property type="molecule type" value="Genomic_DNA"/>
</dbReference>
<name>A0A139MV38_9STRE</name>
<gene>
    <name evidence="1" type="ORF">SGADD02_01284</name>
</gene>
<evidence type="ECO:0000313" key="1">
    <source>
        <dbReference type="EMBL" id="KXT67648.1"/>
    </source>
</evidence>
<reference evidence="1 2" key="1">
    <citation type="submission" date="2016-01" db="EMBL/GenBank/DDBJ databases">
        <title>Highly variable Streptococcus oralis are common among viridans streptococci isolated from primates.</title>
        <authorList>
            <person name="Denapaite D."/>
            <person name="Rieger M."/>
            <person name="Koendgen S."/>
            <person name="Brueckner R."/>
            <person name="Ochigava I."/>
            <person name="Kappeler P."/>
            <person name="Maetz-Rensing K."/>
            <person name="Leendertz F."/>
            <person name="Hakenbeck R."/>
        </authorList>
    </citation>
    <scope>NUCLEOTIDE SEQUENCE [LARGE SCALE GENOMIC DNA]</scope>
    <source>
        <strain evidence="1 2">DD02</strain>
    </source>
</reference>
<protein>
    <submittedName>
        <fullName evidence="1">Uncharacterized protein</fullName>
    </submittedName>
</protein>
<comment type="caution">
    <text evidence="1">The sequence shown here is derived from an EMBL/GenBank/DDBJ whole genome shotgun (WGS) entry which is preliminary data.</text>
</comment>
<evidence type="ECO:0000313" key="2">
    <source>
        <dbReference type="Proteomes" id="UP000070198"/>
    </source>
</evidence>
<sequence length="50" mass="6080">MKERLIQQFEQSYYSYSNEVRAMLLELSEEELINKLARDSKMSQMKMIVF</sequence>
<proteinExistence type="predicted"/>
<dbReference type="Proteomes" id="UP000070198">
    <property type="component" value="Unassembled WGS sequence"/>
</dbReference>
<organism evidence="1 2">
    <name type="scientific">Streptococcus gallolyticus</name>
    <dbReference type="NCBI Taxonomy" id="315405"/>
    <lineage>
        <taxon>Bacteria</taxon>
        <taxon>Bacillati</taxon>
        <taxon>Bacillota</taxon>
        <taxon>Bacilli</taxon>
        <taxon>Lactobacillales</taxon>
        <taxon>Streptococcaceae</taxon>
        <taxon>Streptococcus</taxon>
    </lineage>
</organism>
<dbReference type="PATRIC" id="fig|315405.11.peg.1530"/>
<dbReference type="AlphaFoldDB" id="A0A139MV38"/>
<accession>A0A139MV38</accession>